<gene>
    <name evidence="13" type="primary">LOC117646708</name>
</gene>
<dbReference type="GO" id="GO:0000462">
    <property type="term" value="P:maturation of SSU-rRNA from tricistronic rRNA transcript (SSU-rRNA, 5.8S rRNA, LSU-rRNA)"/>
    <property type="evidence" value="ECO:0007669"/>
    <property type="project" value="TreeGrafter"/>
</dbReference>
<keyword evidence="4 9" id="KW-0853">WD repeat</keyword>
<sequence>MKVKVLSRNPDEYLRETKRDIHKVPRNYDPALHPLEAPREYARALQSTKMERMFAKPFVGNLDGHRDGVACIAKHPQTLSLLASGACDGEVRFWNLPLRECTRSFQAHNGYVRGLTFTPDSQNLLSIGDDKTIKLWGLEEGQEEPINTVLSKTILTSLSHQYGENKFVTCGEVCQLWEHGRNEPIRTYEWGVDSLHNVAFNQIENHLLAACCSDRSIILYDTRDTGPIRKIVMKMRANSLCWNPMEAFHFTVANEDFNLYTFDARKMKYPINVHMDHVEAVVDVDYSPTGKEFVSGSYDKSIRIFEVHKGHSREIYHTKRMQRLTVVSWSLDNKYIMSGSDEMNIRVWKANASEKLGALRPREKAALEYHEALKTKFAQHPQIKRIARHRHVPKHIYHASEEQAIMREKMKRKEANRRKHSKKGTVPHVPERHRHVVKEQK</sequence>
<feature type="region of interest" description="Disordered" evidence="10">
    <location>
        <begin position="410"/>
        <end position="441"/>
    </location>
</feature>
<organism evidence="13">
    <name type="scientific">Thrips palmi</name>
    <name type="common">Melon thrips</name>
    <dbReference type="NCBI Taxonomy" id="161013"/>
    <lineage>
        <taxon>Eukaryota</taxon>
        <taxon>Metazoa</taxon>
        <taxon>Ecdysozoa</taxon>
        <taxon>Arthropoda</taxon>
        <taxon>Hexapoda</taxon>
        <taxon>Insecta</taxon>
        <taxon>Pterygota</taxon>
        <taxon>Neoptera</taxon>
        <taxon>Paraneoptera</taxon>
        <taxon>Thysanoptera</taxon>
        <taxon>Terebrantia</taxon>
        <taxon>Thripoidea</taxon>
        <taxon>Thripidae</taxon>
        <taxon>Thrips</taxon>
    </lineage>
</organism>
<dbReference type="InterPro" id="IPR051733">
    <property type="entry name" value="WD_repeat_DCAF13/WDSOF1"/>
</dbReference>
<evidence type="ECO:0000256" key="7">
    <source>
        <dbReference type="ARBA" id="ARBA00023274"/>
    </source>
</evidence>
<dbReference type="FunFam" id="2.130.10.10:FF:000132">
    <property type="entry name" value="DDB1- and CUL4-associated factor 13"/>
    <property type="match status" value="1"/>
</dbReference>
<dbReference type="SUPFAM" id="SSF50978">
    <property type="entry name" value="WD40 repeat-like"/>
    <property type="match status" value="1"/>
</dbReference>
<evidence type="ECO:0000259" key="11">
    <source>
        <dbReference type="Pfam" id="PF04158"/>
    </source>
</evidence>
<dbReference type="PANTHER" id="PTHR22851">
    <property type="entry name" value="U3 SMALL NUCLEOLAR RNA U3 SNORNA ASSOCIATED PROTEIN"/>
    <property type="match status" value="1"/>
</dbReference>
<evidence type="ECO:0000256" key="2">
    <source>
        <dbReference type="ARBA" id="ARBA00005649"/>
    </source>
</evidence>
<dbReference type="RefSeq" id="XP_034243728.1">
    <property type="nucleotide sequence ID" value="XM_034387837.1"/>
</dbReference>
<evidence type="ECO:0000256" key="3">
    <source>
        <dbReference type="ARBA" id="ARBA00021762"/>
    </source>
</evidence>
<evidence type="ECO:0000256" key="5">
    <source>
        <dbReference type="ARBA" id="ARBA00022737"/>
    </source>
</evidence>
<dbReference type="KEGG" id="tpal:117646708"/>
<dbReference type="GeneID" id="117646708"/>
<dbReference type="AlphaFoldDB" id="A0A6P8YUI8"/>
<proteinExistence type="inferred from homology"/>
<evidence type="ECO:0000256" key="1">
    <source>
        <dbReference type="ARBA" id="ARBA00004604"/>
    </source>
</evidence>
<dbReference type="InterPro" id="IPR015943">
    <property type="entry name" value="WD40/YVTN_repeat-like_dom_sf"/>
</dbReference>
<dbReference type="InterPro" id="IPR001680">
    <property type="entry name" value="WD40_rpt"/>
</dbReference>
<dbReference type="InterPro" id="IPR036322">
    <property type="entry name" value="WD40_repeat_dom_sf"/>
</dbReference>
<dbReference type="InParanoid" id="A0A6P8YUI8"/>
<dbReference type="PROSITE" id="PS50082">
    <property type="entry name" value="WD_REPEATS_2"/>
    <property type="match status" value="4"/>
</dbReference>
<comment type="similarity">
    <text evidence="2">Belongs to the WD repeat DCAF13/WDSOF1 family.</text>
</comment>
<protein>
    <recommendedName>
        <fullName evidence="3">DDB1- and CUL4-associated factor 13</fullName>
    </recommendedName>
    <alternativeName>
        <fullName evidence="8">WD repeat and SOF domain-containing protein 1</fullName>
    </alternativeName>
</protein>
<evidence type="ECO:0000256" key="10">
    <source>
        <dbReference type="SAM" id="MobiDB-lite"/>
    </source>
</evidence>
<evidence type="ECO:0000256" key="9">
    <source>
        <dbReference type="PROSITE-ProRule" id="PRU00221"/>
    </source>
</evidence>
<evidence type="ECO:0000313" key="12">
    <source>
        <dbReference type="Proteomes" id="UP000515158"/>
    </source>
</evidence>
<feature type="repeat" description="WD" evidence="9">
    <location>
        <begin position="274"/>
        <end position="315"/>
    </location>
</feature>
<dbReference type="PANTHER" id="PTHR22851:SF0">
    <property type="entry name" value="DDB1- AND CUL4-ASSOCIATED FACTOR 13"/>
    <property type="match status" value="1"/>
</dbReference>
<dbReference type="FunCoup" id="A0A6P8YUI8">
    <property type="interactions" value="2367"/>
</dbReference>
<feature type="repeat" description="WD" evidence="9">
    <location>
        <begin position="105"/>
        <end position="146"/>
    </location>
</feature>
<dbReference type="InterPro" id="IPR019775">
    <property type="entry name" value="WD40_repeat_CS"/>
</dbReference>
<evidence type="ECO:0000256" key="4">
    <source>
        <dbReference type="ARBA" id="ARBA00022574"/>
    </source>
</evidence>
<evidence type="ECO:0000313" key="13">
    <source>
        <dbReference type="RefSeq" id="XP_034243728.1"/>
    </source>
</evidence>
<dbReference type="PROSITE" id="PS50294">
    <property type="entry name" value="WD_REPEATS_REGION"/>
    <property type="match status" value="3"/>
</dbReference>
<reference evidence="13" key="1">
    <citation type="submission" date="2025-08" db="UniProtKB">
        <authorList>
            <consortium name="RefSeq"/>
        </authorList>
    </citation>
    <scope>IDENTIFICATION</scope>
    <source>
        <tissue evidence="13">Total insect</tissue>
    </source>
</reference>
<feature type="domain" description="Sof1-like protein" evidence="11">
    <location>
        <begin position="350"/>
        <end position="436"/>
    </location>
</feature>
<dbReference type="SMART" id="SM00320">
    <property type="entry name" value="WD40"/>
    <property type="match status" value="6"/>
</dbReference>
<keyword evidence="5" id="KW-0677">Repeat</keyword>
<dbReference type="UniPathway" id="UPA00143"/>
<keyword evidence="7" id="KW-0687">Ribonucleoprotein</keyword>
<dbReference type="Proteomes" id="UP000515158">
    <property type="component" value="Unplaced"/>
</dbReference>
<feature type="compositionally biased region" description="Basic residues" evidence="10">
    <location>
        <begin position="414"/>
        <end position="441"/>
    </location>
</feature>
<feature type="repeat" description="WD" evidence="9">
    <location>
        <begin position="62"/>
        <end position="104"/>
    </location>
</feature>
<evidence type="ECO:0000256" key="8">
    <source>
        <dbReference type="ARBA" id="ARBA00032239"/>
    </source>
</evidence>
<dbReference type="GO" id="GO:0016567">
    <property type="term" value="P:protein ubiquitination"/>
    <property type="evidence" value="ECO:0007669"/>
    <property type="project" value="UniProtKB-UniPathway"/>
</dbReference>
<comment type="subcellular location">
    <subcellularLocation>
        <location evidence="1">Nucleus</location>
        <location evidence="1">Nucleolus</location>
    </subcellularLocation>
</comment>
<dbReference type="Pfam" id="PF00400">
    <property type="entry name" value="WD40"/>
    <property type="match status" value="4"/>
</dbReference>
<dbReference type="Pfam" id="PF04158">
    <property type="entry name" value="Sof1"/>
    <property type="match status" value="1"/>
</dbReference>
<dbReference type="GO" id="GO:0032040">
    <property type="term" value="C:small-subunit processome"/>
    <property type="evidence" value="ECO:0007669"/>
    <property type="project" value="TreeGrafter"/>
</dbReference>
<keyword evidence="6" id="KW-0539">Nucleus</keyword>
<evidence type="ECO:0000256" key="6">
    <source>
        <dbReference type="ARBA" id="ARBA00023242"/>
    </source>
</evidence>
<name>A0A6P8YUI8_THRPL</name>
<keyword evidence="12" id="KW-1185">Reference proteome</keyword>
<dbReference type="PROSITE" id="PS00678">
    <property type="entry name" value="WD_REPEATS_1"/>
    <property type="match status" value="1"/>
</dbReference>
<feature type="repeat" description="WD" evidence="9">
    <location>
        <begin position="317"/>
        <end position="358"/>
    </location>
</feature>
<dbReference type="Gene3D" id="2.130.10.10">
    <property type="entry name" value="YVTN repeat-like/Quinoprotein amine dehydrogenase"/>
    <property type="match status" value="2"/>
</dbReference>
<accession>A0A6P8YUI8</accession>
<dbReference type="OrthoDB" id="10249065at2759"/>
<dbReference type="InterPro" id="IPR007287">
    <property type="entry name" value="Sof1"/>
</dbReference>